<feature type="binding site" evidence="2">
    <location>
        <position position="249"/>
    </location>
    <ligand>
        <name>Co(2+)</name>
        <dbReference type="ChEBI" id="CHEBI:48828"/>
    </ligand>
</feature>
<name>A0A1B9F5D1_9BACT</name>
<gene>
    <name evidence="4" type="ORF">DBT_1457</name>
</gene>
<evidence type="ECO:0000256" key="1">
    <source>
        <dbReference type="PIRSR" id="PIRSR033579-1"/>
    </source>
</evidence>
<keyword evidence="5" id="KW-1185">Reference proteome</keyword>
<dbReference type="Pfam" id="PF06180">
    <property type="entry name" value="CbiK"/>
    <property type="match status" value="1"/>
</dbReference>
<dbReference type="OrthoDB" id="9770331at2"/>
<protein>
    <submittedName>
        <fullName evidence="4">Sirohydrochlorin cobaltochelatase CbiK</fullName>
    </submittedName>
</protein>
<feature type="active site" description="Proton acceptor" evidence="1">
    <location>
        <position position="183"/>
    </location>
</feature>
<dbReference type="PIRSF" id="PIRSF033579">
    <property type="entry name" value="Anaer_Co_chel"/>
    <property type="match status" value="1"/>
</dbReference>
<comment type="caution">
    <text evidence="4">The sequence shown here is derived from an EMBL/GenBank/DDBJ whole genome shotgun (WGS) entry which is preliminary data.</text>
</comment>
<organism evidence="4 5">
    <name type="scientific">Dissulfuribacter thermophilus</name>
    <dbReference type="NCBI Taxonomy" id="1156395"/>
    <lineage>
        <taxon>Bacteria</taxon>
        <taxon>Pseudomonadati</taxon>
        <taxon>Thermodesulfobacteriota</taxon>
        <taxon>Dissulfuribacteria</taxon>
        <taxon>Dissulfuribacterales</taxon>
        <taxon>Dissulfuribacteraceae</taxon>
        <taxon>Dissulfuribacter</taxon>
    </lineage>
</organism>
<evidence type="ECO:0000313" key="4">
    <source>
        <dbReference type="EMBL" id="OCC14971.1"/>
    </source>
</evidence>
<evidence type="ECO:0000256" key="2">
    <source>
        <dbReference type="PIRSR" id="PIRSR033579-3"/>
    </source>
</evidence>
<feature type="signal peptide" evidence="3">
    <location>
        <begin position="1"/>
        <end position="24"/>
    </location>
</feature>
<dbReference type="PATRIC" id="fig|1156395.6.peg.1470"/>
<feature type="binding site" evidence="2">
    <location>
        <position position="183"/>
    </location>
    <ligand>
        <name>Co(2+)</name>
        <dbReference type="ChEBI" id="CHEBI:48828"/>
    </ligand>
</feature>
<keyword evidence="2" id="KW-0479">Metal-binding</keyword>
<feature type="chain" id="PRO_5008626221" evidence="3">
    <location>
        <begin position="25"/>
        <end position="315"/>
    </location>
</feature>
<dbReference type="STRING" id="1156395.DBT_1457"/>
<dbReference type="SUPFAM" id="SSF53800">
    <property type="entry name" value="Chelatase"/>
    <property type="match status" value="1"/>
</dbReference>
<proteinExistence type="predicted"/>
<dbReference type="Proteomes" id="UP000093080">
    <property type="component" value="Unassembled WGS sequence"/>
</dbReference>
<keyword evidence="2" id="KW-0170">Cobalt</keyword>
<feature type="binding site" evidence="2">
    <location>
        <position position="217"/>
    </location>
    <ligand>
        <name>Co(2+)</name>
        <dbReference type="ChEBI" id="CHEBI:48828"/>
    </ligand>
</feature>
<keyword evidence="3" id="KW-0732">Signal</keyword>
<dbReference type="Gene3D" id="3.40.50.1400">
    <property type="match status" value="2"/>
</dbReference>
<dbReference type="AlphaFoldDB" id="A0A1B9F5D1"/>
<dbReference type="RefSeq" id="WP_067618272.1">
    <property type="nucleotide sequence ID" value="NZ_MAGO01000007.1"/>
</dbReference>
<accession>A0A1B9F5D1</accession>
<dbReference type="GO" id="GO:0016852">
    <property type="term" value="F:sirohydrochlorin cobaltochelatase activity"/>
    <property type="evidence" value="ECO:0007669"/>
    <property type="project" value="InterPro"/>
</dbReference>
<dbReference type="GO" id="GO:0046872">
    <property type="term" value="F:metal ion binding"/>
    <property type="evidence" value="ECO:0007669"/>
    <property type="project" value="UniProtKB-KW"/>
</dbReference>
<sequence length="315" mass="35320">MKKFLICFILVAGFLGAQCKWAFASQGTLLRFLKPTYKEGPVPIVLVAFGTSTKAQVTFDHIDREIRKAFPGHEIRWAFTSSIIRKKMNKKYEKQGSPKRLKSLQQVLSDLEANGYRKAVVQSLHVFPGEEWIHILNQGKIDGLRISYGEPLFATWEDVNKILDDIVKDIPNPKEGCAILAGHGTPNTYSSPATAVYLAFDRLLHTRFSNCFLGSVEGIPDKEDAIKRATSYPKDYVKIIPIMLVAGDHVMNDIMGTEPGEDGELSWALELKKAGKKVEAPTVTINGKKYYKGLGFYEATTEVIIEHIRQAMRDL</sequence>
<dbReference type="InterPro" id="IPR010388">
    <property type="entry name" value="Anaerobic_Co-chelatase"/>
</dbReference>
<reference evidence="4 5" key="1">
    <citation type="submission" date="2016-06" db="EMBL/GenBank/DDBJ databases">
        <title>Respiratory ammonification of nitrate coupled to the oxidation of elemental sulfur in deep-sea autotrophic thermophilic bacteria.</title>
        <authorList>
            <person name="Slobodkina G.B."/>
            <person name="Mardanov A.V."/>
            <person name="Ravin N.V."/>
            <person name="Frolova A.A."/>
            <person name="Viryasiv M.B."/>
            <person name="Chernyh N.A."/>
            <person name="Bonch-Osmolovskaya E.A."/>
            <person name="Slobodkin A.I."/>
        </authorList>
    </citation>
    <scope>NUCLEOTIDE SEQUENCE [LARGE SCALE GENOMIC DNA]</scope>
    <source>
        <strain evidence="4 5">S69</strain>
    </source>
</reference>
<evidence type="ECO:0000313" key="5">
    <source>
        <dbReference type="Proteomes" id="UP000093080"/>
    </source>
</evidence>
<dbReference type="GO" id="GO:0019251">
    <property type="term" value="P:anaerobic cobalamin biosynthetic process"/>
    <property type="evidence" value="ECO:0007669"/>
    <property type="project" value="InterPro"/>
</dbReference>
<dbReference type="EMBL" id="MAGO01000007">
    <property type="protein sequence ID" value="OCC14971.1"/>
    <property type="molecule type" value="Genomic_DNA"/>
</dbReference>
<evidence type="ECO:0000256" key="3">
    <source>
        <dbReference type="SAM" id="SignalP"/>
    </source>
</evidence>